<gene>
    <name evidence="3" type="ORF">E5676_scaffold1163G00220</name>
    <name evidence="2" type="ORF">E6C27_scaffold43052G00450</name>
</gene>
<proteinExistence type="predicted"/>
<evidence type="ECO:0000313" key="4">
    <source>
        <dbReference type="Proteomes" id="UP000321393"/>
    </source>
</evidence>
<dbReference type="AlphaFoldDB" id="A0A5D3DGK5"/>
<evidence type="ECO:0000313" key="5">
    <source>
        <dbReference type="Proteomes" id="UP000321947"/>
    </source>
</evidence>
<dbReference type="EMBL" id="SSTE01008633">
    <property type="protein sequence ID" value="KAA0054916.1"/>
    <property type="molecule type" value="Genomic_DNA"/>
</dbReference>
<dbReference type="OrthoDB" id="992031at2759"/>
<evidence type="ECO:0000313" key="3">
    <source>
        <dbReference type="EMBL" id="TYK22705.1"/>
    </source>
</evidence>
<dbReference type="Proteomes" id="UP000321947">
    <property type="component" value="Unassembled WGS sequence"/>
</dbReference>
<protein>
    <submittedName>
        <fullName evidence="3">Retrotransposon protein</fullName>
    </submittedName>
</protein>
<comment type="caution">
    <text evidence="3">The sequence shown here is derived from an EMBL/GenBank/DDBJ whole genome shotgun (WGS) entry which is preliminary data.</text>
</comment>
<feature type="region of interest" description="Disordered" evidence="1">
    <location>
        <begin position="135"/>
        <end position="157"/>
    </location>
</feature>
<dbReference type="EMBL" id="SSTD01004900">
    <property type="protein sequence ID" value="TYK22705.1"/>
    <property type="molecule type" value="Genomic_DNA"/>
</dbReference>
<sequence>MIQLFYPNGQFIEEPKAFLDAGIGGMPSRLPRELDEQGGEGLRSDNETFLPCYLAQLMQLAPKGLLNKPFAHYDELSYVFGKDLATRTHVEMFVDIRSNVLGPNNSVPAEEGLEIEFLTICNPRMNMSLNDMMADRSNWSNNTRPSSNDQKRKYNMQ</sequence>
<feature type="compositionally biased region" description="Polar residues" evidence="1">
    <location>
        <begin position="137"/>
        <end position="148"/>
    </location>
</feature>
<evidence type="ECO:0000313" key="2">
    <source>
        <dbReference type="EMBL" id="KAA0054916.1"/>
    </source>
</evidence>
<reference evidence="4 5" key="1">
    <citation type="submission" date="2019-08" db="EMBL/GenBank/DDBJ databases">
        <title>Draft genome sequences of two oriental melons (Cucumis melo L. var makuwa).</title>
        <authorList>
            <person name="Kwon S.-Y."/>
        </authorList>
    </citation>
    <scope>NUCLEOTIDE SEQUENCE [LARGE SCALE GENOMIC DNA]</scope>
    <source>
        <strain evidence="5">cv. Chang Bougi</strain>
        <strain evidence="4">cv. SW 3</strain>
        <tissue evidence="3">Leaf</tissue>
    </source>
</reference>
<dbReference type="Proteomes" id="UP000321393">
    <property type="component" value="Unassembled WGS sequence"/>
</dbReference>
<accession>A0A5D3DGK5</accession>
<evidence type="ECO:0000256" key="1">
    <source>
        <dbReference type="SAM" id="MobiDB-lite"/>
    </source>
</evidence>
<name>A0A5D3DGK5_CUCMM</name>
<organism evidence="3 5">
    <name type="scientific">Cucumis melo var. makuwa</name>
    <name type="common">Oriental melon</name>
    <dbReference type="NCBI Taxonomy" id="1194695"/>
    <lineage>
        <taxon>Eukaryota</taxon>
        <taxon>Viridiplantae</taxon>
        <taxon>Streptophyta</taxon>
        <taxon>Embryophyta</taxon>
        <taxon>Tracheophyta</taxon>
        <taxon>Spermatophyta</taxon>
        <taxon>Magnoliopsida</taxon>
        <taxon>eudicotyledons</taxon>
        <taxon>Gunneridae</taxon>
        <taxon>Pentapetalae</taxon>
        <taxon>rosids</taxon>
        <taxon>fabids</taxon>
        <taxon>Cucurbitales</taxon>
        <taxon>Cucurbitaceae</taxon>
        <taxon>Benincaseae</taxon>
        <taxon>Cucumis</taxon>
    </lineage>
</organism>